<proteinExistence type="predicted"/>
<sequence>MQQLGYSLDAVNLKDVFEDNESVHLVMELCEGGALLERIETGVYRNAGLHGT</sequence>
<gene>
    <name evidence="1" type="ORF">HaLaN_13504</name>
</gene>
<accession>A0A699Z311</accession>
<dbReference type="AlphaFoldDB" id="A0A699Z311"/>
<dbReference type="EMBL" id="BLLF01001078">
    <property type="protein sequence ID" value="GFH16977.1"/>
    <property type="molecule type" value="Genomic_DNA"/>
</dbReference>
<dbReference type="InterPro" id="IPR011009">
    <property type="entry name" value="Kinase-like_dom_sf"/>
</dbReference>
<keyword evidence="1" id="KW-0418">Kinase</keyword>
<keyword evidence="1" id="KW-0808">Transferase</keyword>
<evidence type="ECO:0000313" key="2">
    <source>
        <dbReference type="Proteomes" id="UP000485058"/>
    </source>
</evidence>
<dbReference type="SUPFAM" id="SSF56112">
    <property type="entry name" value="Protein kinase-like (PK-like)"/>
    <property type="match status" value="1"/>
</dbReference>
<name>A0A699Z311_HAELA</name>
<keyword evidence="2" id="KW-1185">Reference proteome</keyword>
<feature type="non-terminal residue" evidence="1">
    <location>
        <position position="1"/>
    </location>
</feature>
<dbReference type="Gene3D" id="3.30.200.20">
    <property type="entry name" value="Phosphorylase Kinase, domain 1"/>
    <property type="match status" value="1"/>
</dbReference>
<dbReference type="GO" id="GO:0016301">
    <property type="term" value="F:kinase activity"/>
    <property type="evidence" value="ECO:0007669"/>
    <property type="project" value="UniProtKB-KW"/>
</dbReference>
<organism evidence="1 2">
    <name type="scientific">Haematococcus lacustris</name>
    <name type="common">Green alga</name>
    <name type="synonym">Haematococcus pluvialis</name>
    <dbReference type="NCBI Taxonomy" id="44745"/>
    <lineage>
        <taxon>Eukaryota</taxon>
        <taxon>Viridiplantae</taxon>
        <taxon>Chlorophyta</taxon>
        <taxon>core chlorophytes</taxon>
        <taxon>Chlorophyceae</taxon>
        <taxon>CS clade</taxon>
        <taxon>Chlamydomonadales</taxon>
        <taxon>Haematococcaceae</taxon>
        <taxon>Haematococcus</taxon>
    </lineage>
</organism>
<protein>
    <submittedName>
        <fullName evidence="1">Calcium-dependent protein kinase 14</fullName>
    </submittedName>
</protein>
<dbReference type="Proteomes" id="UP000485058">
    <property type="component" value="Unassembled WGS sequence"/>
</dbReference>
<comment type="caution">
    <text evidence="1">The sequence shown here is derived from an EMBL/GenBank/DDBJ whole genome shotgun (WGS) entry which is preliminary data.</text>
</comment>
<evidence type="ECO:0000313" key="1">
    <source>
        <dbReference type="EMBL" id="GFH16977.1"/>
    </source>
</evidence>
<reference evidence="1 2" key="1">
    <citation type="submission" date="2020-02" db="EMBL/GenBank/DDBJ databases">
        <title>Draft genome sequence of Haematococcus lacustris strain NIES-144.</title>
        <authorList>
            <person name="Morimoto D."/>
            <person name="Nakagawa S."/>
            <person name="Yoshida T."/>
            <person name="Sawayama S."/>
        </authorList>
    </citation>
    <scope>NUCLEOTIDE SEQUENCE [LARGE SCALE GENOMIC DNA]</scope>
    <source>
        <strain evidence="1 2">NIES-144</strain>
    </source>
</reference>